<accession>A0A517ZNW7</accession>
<evidence type="ECO:0000313" key="3">
    <source>
        <dbReference type="Proteomes" id="UP000319383"/>
    </source>
</evidence>
<sequence>MSDKRRQFDDKLYCHFVTFSCQGRRRLLDEDQPKRILLGQLNTQLEHRFAKCLGFVVMPNHVHVLIQFSETGQLSRFMQHWKRRSSHAIRKWYREGNSAYFQFGDLPDCFWTPKYYSIEIYSDRKLSEKLDYMHLNPVRAGLVERCVDWQWSSARWYFERKSVGVPIDGPN</sequence>
<gene>
    <name evidence="2" type="ORF">Mal52_25880</name>
</gene>
<organism evidence="2 3">
    <name type="scientific">Symmachiella dynata</name>
    <dbReference type="NCBI Taxonomy" id="2527995"/>
    <lineage>
        <taxon>Bacteria</taxon>
        <taxon>Pseudomonadati</taxon>
        <taxon>Planctomycetota</taxon>
        <taxon>Planctomycetia</taxon>
        <taxon>Planctomycetales</taxon>
        <taxon>Planctomycetaceae</taxon>
        <taxon>Symmachiella</taxon>
    </lineage>
</organism>
<feature type="domain" description="Transposase IS200-like" evidence="1">
    <location>
        <begin position="10"/>
        <end position="136"/>
    </location>
</feature>
<dbReference type="NCBIfam" id="NF047646">
    <property type="entry name" value="REP_Tyr_transpos"/>
    <property type="match status" value="1"/>
</dbReference>
<keyword evidence="3" id="KW-1185">Reference proteome</keyword>
<dbReference type="InterPro" id="IPR002686">
    <property type="entry name" value="Transposase_17"/>
</dbReference>
<dbReference type="PANTHER" id="PTHR34322">
    <property type="entry name" value="TRANSPOSASE, Y1_TNP DOMAIN-CONTAINING"/>
    <property type="match status" value="1"/>
</dbReference>
<dbReference type="InterPro" id="IPR036515">
    <property type="entry name" value="Transposase_17_sf"/>
</dbReference>
<dbReference type="Gene3D" id="3.30.70.1290">
    <property type="entry name" value="Transposase IS200-like"/>
    <property type="match status" value="1"/>
</dbReference>
<name>A0A517ZNW7_9PLAN</name>
<evidence type="ECO:0000313" key="2">
    <source>
        <dbReference type="EMBL" id="QDU44110.1"/>
    </source>
</evidence>
<dbReference type="Proteomes" id="UP000319383">
    <property type="component" value="Chromosome"/>
</dbReference>
<dbReference type="RefSeq" id="WP_145376455.1">
    <property type="nucleotide sequence ID" value="NZ_CP036276.1"/>
</dbReference>
<evidence type="ECO:0000259" key="1">
    <source>
        <dbReference type="SMART" id="SM01321"/>
    </source>
</evidence>
<dbReference type="PANTHER" id="PTHR34322:SF2">
    <property type="entry name" value="TRANSPOSASE IS200-LIKE DOMAIN-CONTAINING PROTEIN"/>
    <property type="match status" value="1"/>
</dbReference>
<dbReference type="GO" id="GO:0003677">
    <property type="term" value="F:DNA binding"/>
    <property type="evidence" value="ECO:0007669"/>
    <property type="project" value="InterPro"/>
</dbReference>
<dbReference type="Pfam" id="PF01797">
    <property type="entry name" value="Y1_Tnp"/>
    <property type="match status" value="1"/>
</dbReference>
<dbReference type="GO" id="GO:0006313">
    <property type="term" value="P:DNA transposition"/>
    <property type="evidence" value="ECO:0007669"/>
    <property type="project" value="InterPro"/>
</dbReference>
<proteinExistence type="predicted"/>
<reference evidence="2 3" key="1">
    <citation type="submission" date="2019-02" db="EMBL/GenBank/DDBJ databases">
        <title>Deep-cultivation of Planctomycetes and their phenomic and genomic characterization uncovers novel biology.</title>
        <authorList>
            <person name="Wiegand S."/>
            <person name="Jogler M."/>
            <person name="Boedeker C."/>
            <person name="Pinto D."/>
            <person name="Vollmers J."/>
            <person name="Rivas-Marin E."/>
            <person name="Kohn T."/>
            <person name="Peeters S.H."/>
            <person name="Heuer A."/>
            <person name="Rast P."/>
            <person name="Oberbeckmann S."/>
            <person name="Bunk B."/>
            <person name="Jeske O."/>
            <person name="Meyerdierks A."/>
            <person name="Storesund J.E."/>
            <person name="Kallscheuer N."/>
            <person name="Luecker S."/>
            <person name="Lage O.M."/>
            <person name="Pohl T."/>
            <person name="Merkel B.J."/>
            <person name="Hornburger P."/>
            <person name="Mueller R.-W."/>
            <person name="Bruemmer F."/>
            <person name="Labrenz M."/>
            <person name="Spormann A.M."/>
            <person name="Op den Camp H."/>
            <person name="Overmann J."/>
            <person name="Amann R."/>
            <person name="Jetten M.S.M."/>
            <person name="Mascher T."/>
            <person name="Medema M.H."/>
            <person name="Devos D.P."/>
            <person name="Kaster A.-K."/>
            <person name="Ovreas L."/>
            <person name="Rohde M."/>
            <person name="Galperin M.Y."/>
            <person name="Jogler C."/>
        </authorList>
    </citation>
    <scope>NUCLEOTIDE SEQUENCE [LARGE SCALE GENOMIC DNA]</scope>
    <source>
        <strain evidence="2 3">Mal52</strain>
    </source>
</reference>
<protein>
    <submittedName>
        <fullName evidence="2">Transposase IS200 like protein</fullName>
    </submittedName>
</protein>
<dbReference type="SUPFAM" id="SSF143422">
    <property type="entry name" value="Transposase IS200-like"/>
    <property type="match status" value="1"/>
</dbReference>
<dbReference type="EMBL" id="CP036276">
    <property type="protein sequence ID" value="QDU44110.1"/>
    <property type="molecule type" value="Genomic_DNA"/>
</dbReference>
<dbReference type="GO" id="GO:0004803">
    <property type="term" value="F:transposase activity"/>
    <property type="evidence" value="ECO:0007669"/>
    <property type="project" value="InterPro"/>
</dbReference>
<dbReference type="AlphaFoldDB" id="A0A517ZNW7"/>
<dbReference type="KEGG" id="sdyn:Mal52_25880"/>
<dbReference type="SMART" id="SM01321">
    <property type="entry name" value="Y1_Tnp"/>
    <property type="match status" value="1"/>
</dbReference>